<dbReference type="Proteomes" id="UP000582837">
    <property type="component" value="Unassembled WGS sequence"/>
</dbReference>
<dbReference type="RefSeq" id="WP_170034786.1">
    <property type="nucleotide sequence ID" value="NZ_JABDTL010000001.1"/>
</dbReference>
<dbReference type="AlphaFoldDB" id="A0A841H270"/>
<protein>
    <recommendedName>
        <fullName evidence="3">Peptidase C39-like domain-containing protein</fullName>
    </recommendedName>
</protein>
<sequence>MTDMLGAAPPLPEDRREQEDRFAHELRVQRFLQPDDVTCGPTCLRKVYDFYGLRVGEQEVLGEIDRNEDGGTLAVFLGISALRRGFHACLYSYDLQIFDPTWDGLDRADLAEKIRARLPHLRDAKRRQAAEAYLAFLEMGGELVFRDLTPALLRGIIDRGHPVLAGLSATYLYNFMRERQTADDDLVPDDIGGEPTGHFVVIVGYEHWGRRFSLRDPAEHVPVSPDGRQVVDGQRLINAILLGDVTYDAVLLEMWPEEEAA</sequence>
<evidence type="ECO:0000313" key="1">
    <source>
        <dbReference type="EMBL" id="MBB6072064.1"/>
    </source>
</evidence>
<proteinExistence type="predicted"/>
<gene>
    <name evidence="1" type="ORF">HNQ61_003725</name>
</gene>
<dbReference type="Gene3D" id="3.90.70.10">
    <property type="entry name" value="Cysteine proteinases"/>
    <property type="match status" value="1"/>
</dbReference>
<reference evidence="1 2" key="1">
    <citation type="submission" date="2020-08" db="EMBL/GenBank/DDBJ databases">
        <title>Genomic Encyclopedia of Type Strains, Phase IV (KMG-IV): sequencing the most valuable type-strain genomes for metagenomic binning, comparative biology and taxonomic classification.</title>
        <authorList>
            <person name="Goeker M."/>
        </authorList>
    </citation>
    <scope>NUCLEOTIDE SEQUENCE [LARGE SCALE GENOMIC DNA]</scope>
    <source>
        <strain evidence="1 2">DSM 29007</strain>
    </source>
</reference>
<keyword evidence="2" id="KW-1185">Reference proteome</keyword>
<name>A0A841H270_9BACT</name>
<organism evidence="1 2">
    <name type="scientific">Longimicrobium terrae</name>
    <dbReference type="NCBI Taxonomy" id="1639882"/>
    <lineage>
        <taxon>Bacteria</taxon>
        <taxon>Pseudomonadati</taxon>
        <taxon>Gemmatimonadota</taxon>
        <taxon>Longimicrobiia</taxon>
        <taxon>Longimicrobiales</taxon>
        <taxon>Longimicrobiaceae</taxon>
        <taxon>Longimicrobium</taxon>
    </lineage>
</organism>
<comment type="caution">
    <text evidence="1">The sequence shown here is derived from an EMBL/GenBank/DDBJ whole genome shotgun (WGS) entry which is preliminary data.</text>
</comment>
<evidence type="ECO:0008006" key="3">
    <source>
        <dbReference type="Google" id="ProtNLM"/>
    </source>
</evidence>
<evidence type="ECO:0000313" key="2">
    <source>
        <dbReference type="Proteomes" id="UP000582837"/>
    </source>
</evidence>
<dbReference type="EMBL" id="JACHIA010000012">
    <property type="protein sequence ID" value="MBB6072064.1"/>
    <property type="molecule type" value="Genomic_DNA"/>
</dbReference>
<accession>A0A841H270</accession>